<proteinExistence type="predicted"/>
<keyword evidence="2" id="KW-0472">Membrane</keyword>
<accession>A0AAN6WE15</accession>
<keyword evidence="2" id="KW-0812">Transmembrane</keyword>
<dbReference type="AlphaFoldDB" id="A0AAN6WE15"/>
<sequence>MITLTGYIPSSQPTPTPSPPDQSNIQKALFKTQDIYIFSFFLKKKPTRFTNPNYQHHYSIHHNNNLPFPLLYRTSYQINFFFAPFLPIPLFRVVVMIYRRCKVYFFLLLCALSSRLFPLCRFALRV</sequence>
<name>A0AAN6WE15_9PEZI</name>
<evidence type="ECO:0000313" key="3">
    <source>
        <dbReference type="EMBL" id="KAK4180318.1"/>
    </source>
</evidence>
<feature type="transmembrane region" description="Helical" evidence="2">
    <location>
        <begin position="78"/>
        <end position="98"/>
    </location>
</feature>
<feature type="region of interest" description="Disordered" evidence="1">
    <location>
        <begin position="1"/>
        <end position="23"/>
    </location>
</feature>
<dbReference type="EMBL" id="MU866100">
    <property type="protein sequence ID" value="KAK4180318.1"/>
    <property type="molecule type" value="Genomic_DNA"/>
</dbReference>
<protein>
    <submittedName>
        <fullName evidence="3">Uncharacterized protein</fullName>
    </submittedName>
</protein>
<evidence type="ECO:0000256" key="2">
    <source>
        <dbReference type="SAM" id="Phobius"/>
    </source>
</evidence>
<keyword evidence="4" id="KW-1185">Reference proteome</keyword>
<evidence type="ECO:0000313" key="4">
    <source>
        <dbReference type="Proteomes" id="UP001302321"/>
    </source>
</evidence>
<gene>
    <name evidence="3" type="ORF">QBC36DRAFT_33889</name>
</gene>
<keyword evidence="2" id="KW-1133">Transmembrane helix</keyword>
<reference evidence="3" key="1">
    <citation type="journal article" date="2023" name="Mol. Phylogenet. Evol.">
        <title>Genome-scale phylogeny and comparative genomics of the fungal order Sordariales.</title>
        <authorList>
            <person name="Hensen N."/>
            <person name="Bonometti L."/>
            <person name="Westerberg I."/>
            <person name="Brannstrom I.O."/>
            <person name="Guillou S."/>
            <person name="Cros-Aarteil S."/>
            <person name="Calhoun S."/>
            <person name="Haridas S."/>
            <person name="Kuo A."/>
            <person name="Mondo S."/>
            <person name="Pangilinan J."/>
            <person name="Riley R."/>
            <person name="LaButti K."/>
            <person name="Andreopoulos B."/>
            <person name="Lipzen A."/>
            <person name="Chen C."/>
            <person name="Yan M."/>
            <person name="Daum C."/>
            <person name="Ng V."/>
            <person name="Clum A."/>
            <person name="Steindorff A."/>
            <person name="Ohm R.A."/>
            <person name="Martin F."/>
            <person name="Silar P."/>
            <person name="Natvig D.O."/>
            <person name="Lalanne C."/>
            <person name="Gautier V."/>
            <person name="Ament-Velasquez S.L."/>
            <person name="Kruys A."/>
            <person name="Hutchinson M.I."/>
            <person name="Powell A.J."/>
            <person name="Barry K."/>
            <person name="Miller A.N."/>
            <person name="Grigoriev I.V."/>
            <person name="Debuchy R."/>
            <person name="Gladieux P."/>
            <person name="Hiltunen Thoren M."/>
            <person name="Johannesson H."/>
        </authorList>
    </citation>
    <scope>NUCLEOTIDE SEQUENCE</scope>
    <source>
        <strain evidence="3">CBS 892.96</strain>
    </source>
</reference>
<evidence type="ECO:0000256" key="1">
    <source>
        <dbReference type="SAM" id="MobiDB-lite"/>
    </source>
</evidence>
<reference evidence="3" key="2">
    <citation type="submission" date="2023-05" db="EMBL/GenBank/DDBJ databases">
        <authorList>
            <consortium name="Lawrence Berkeley National Laboratory"/>
            <person name="Steindorff A."/>
            <person name="Hensen N."/>
            <person name="Bonometti L."/>
            <person name="Westerberg I."/>
            <person name="Brannstrom I.O."/>
            <person name="Guillou S."/>
            <person name="Cros-Aarteil S."/>
            <person name="Calhoun S."/>
            <person name="Haridas S."/>
            <person name="Kuo A."/>
            <person name="Mondo S."/>
            <person name="Pangilinan J."/>
            <person name="Riley R."/>
            <person name="Labutti K."/>
            <person name="Andreopoulos B."/>
            <person name="Lipzen A."/>
            <person name="Chen C."/>
            <person name="Yanf M."/>
            <person name="Daum C."/>
            <person name="Ng V."/>
            <person name="Clum A."/>
            <person name="Ohm R."/>
            <person name="Martin F."/>
            <person name="Silar P."/>
            <person name="Natvig D."/>
            <person name="Lalanne C."/>
            <person name="Gautier V."/>
            <person name="Ament-Velasquez S.L."/>
            <person name="Kruys A."/>
            <person name="Hutchinson M.I."/>
            <person name="Powell A.J."/>
            <person name="Barry K."/>
            <person name="Miller A.N."/>
            <person name="Grigoriev I.V."/>
            <person name="Debuchy R."/>
            <person name="Gladieux P."/>
            <person name="Thoren M.H."/>
            <person name="Johannesson H."/>
        </authorList>
    </citation>
    <scope>NUCLEOTIDE SEQUENCE</scope>
    <source>
        <strain evidence="3">CBS 892.96</strain>
    </source>
</reference>
<organism evidence="3 4">
    <name type="scientific">Triangularia setosa</name>
    <dbReference type="NCBI Taxonomy" id="2587417"/>
    <lineage>
        <taxon>Eukaryota</taxon>
        <taxon>Fungi</taxon>
        <taxon>Dikarya</taxon>
        <taxon>Ascomycota</taxon>
        <taxon>Pezizomycotina</taxon>
        <taxon>Sordariomycetes</taxon>
        <taxon>Sordariomycetidae</taxon>
        <taxon>Sordariales</taxon>
        <taxon>Podosporaceae</taxon>
        <taxon>Triangularia</taxon>
    </lineage>
</organism>
<feature type="transmembrane region" description="Helical" evidence="2">
    <location>
        <begin position="104"/>
        <end position="124"/>
    </location>
</feature>
<dbReference type="Proteomes" id="UP001302321">
    <property type="component" value="Unassembled WGS sequence"/>
</dbReference>
<comment type="caution">
    <text evidence="3">The sequence shown here is derived from an EMBL/GenBank/DDBJ whole genome shotgun (WGS) entry which is preliminary data.</text>
</comment>